<accession>A0A1Q5TSK5</accession>
<proteinExistence type="predicted"/>
<gene>
    <name evidence="1" type="ORF">Xentx_03038</name>
</gene>
<dbReference type="Proteomes" id="UP000186277">
    <property type="component" value="Unassembled WGS sequence"/>
</dbReference>
<protein>
    <submittedName>
        <fullName evidence="1">Transcriptional regulator</fullName>
    </submittedName>
</protein>
<dbReference type="InterPro" id="IPR010982">
    <property type="entry name" value="Lambda_DNA-bd_dom_sf"/>
</dbReference>
<name>A0A1Q5TSK5_9GAMM</name>
<comment type="caution">
    <text evidence="1">The sequence shown here is derived from an EMBL/GenBank/DDBJ whole genome shotgun (WGS) entry which is preliminary data.</text>
</comment>
<sequence>MKMFNPPHPGEVIADALEELGLDIRDLARELDVVS</sequence>
<dbReference type="Gene3D" id="1.10.260.40">
    <property type="entry name" value="lambda repressor-like DNA-binding domains"/>
    <property type="match status" value="1"/>
</dbReference>
<evidence type="ECO:0000313" key="1">
    <source>
        <dbReference type="EMBL" id="OKP03190.1"/>
    </source>
</evidence>
<keyword evidence="2" id="KW-1185">Reference proteome</keyword>
<evidence type="ECO:0000313" key="2">
    <source>
        <dbReference type="Proteomes" id="UP000186277"/>
    </source>
</evidence>
<dbReference type="GO" id="GO:0003677">
    <property type="term" value="F:DNA binding"/>
    <property type="evidence" value="ECO:0007669"/>
    <property type="project" value="InterPro"/>
</dbReference>
<dbReference type="AlphaFoldDB" id="A0A1Q5TSK5"/>
<dbReference type="EMBL" id="MKGR01000027">
    <property type="protein sequence ID" value="OKP03190.1"/>
    <property type="molecule type" value="Genomic_DNA"/>
</dbReference>
<reference evidence="1 2" key="1">
    <citation type="submission" date="2016-09" db="EMBL/GenBank/DDBJ databases">
        <title>Xenorhabdus thuongxuanensis sp. nov. and Xenorhabdus eapokensis sp. nov., isolated from Steinernema species.</title>
        <authorList>
            <person name="Kaempfer P."/>
            <person name="Tobias N.J."/>
            <person name="Phan Ke L."/>
            <person name="Bode H.B."/>
            <person name="Glaeser S.P."/>
        </authorList>
    </citation>
    <scope>NUCLEOTIDE SEQUENCE [LARGE SCALE GENOMIC DNA]</scope>
    <source>
        <strain evidence="1 2">30TX1</strain>
    </source>
</reference>
<organism evidence="1 2">
    <name type="scientific">Xenorhabdus thuongxuanensis</name>
    <dbReference type="NCBI Taxonomy" id="1873484"/>
    <lineage>
        <taxon>Bacteria</taxon>
        <taxon>Pseudomonadati</taxon>
        <taxon>Pseudomonadota</taxon>
        <taxon>Gammaproteobacteria</taxon>
        <taxon>Enterobacterales</taxon>
        <taxon>Morganellaceae</taxon>
        <taxon>Xenorhabdus</taxon>
    </lineage>
</organism>
<dbReference type="SUPFAM" id="SSF47413">
    <property type="entry name" value="lambda repressor-like DNA-binding domains"/>
    <property type="match status" value="1"/>
</dbReference>